<reference evidence="2 3" key="1">
    <citation type="submission" date="2021-01" db="EMBL/GenBank/DDBJ databases">
        <title>Genome seq and assembly of Devosia sp. LEGU1.</title>
        <authorList>
            <person name="Chhetri G."/>
        </authorList>
    </citation>
    <scope>NUCLEOTIDE SEQUENCE [LARGE SCALE GENOMIC DNA]</scope>
    <source>
        <strain evidence="2 3">LEGU1</strain>
    </source>
</reference>
<evidence type="ECO:0000313" key="2">
    <source>
        <dbReference type="EMBL" id="QQR40396.1"/>
    </source>
</evidence>
<organism evidence="2 3">
    <name type="scientific">Devosia rhizoryzae</name>
    <dbReference type="NCBI Taxonomy" id="2774137"/>
    <lineage>
        <taxon>Bacteria</taxon>
        <taxon>Pseudomonadati</taxon>
        <taxon>Pseudomonadota</taxon>
        <taxon>Alphaproteobacteria</taxon>
        <taxon>Hyphomicrobiales</taxon>
        <taxon>Devosiaceae</taxon>
        <taxon>Devosia</taxon>
    </lineage>
</organism>
<dbReference type="EMBL" id="CP068046">
    <property type="protein sequence ID" value="QQR40396.1"/>
    <property type="molecule type" value="Genomic_DNA"/>
</dbReference>
<dbReference type="SUPFAM" id="SSF81901">
    <property type="entry name" value="HCP-like"/>
    <property type="match status" value="4"/>
</dbReference>
<dbReference type="PANTHER" id="PTHR11102:SF160">
    <property type="entry name" value="ERAD-ASSOCIATED E3 UBIQUITIN-PROTEIN LIGASE COMPONENT HRD3"/>
    <property type="match status" value="1"/>
</dbReference>
<proteinExistence type="predicted"/>
<dbReference type="InterPro" id="IPR006597">
    <property type="entry name" value="Sel1-like"/>
</dbReference>
<dbReference type="InterPro" id="IPR011990">
    <property type="entry name" value="TPR-like_helical_dom_sf"/>
</dbReference>
<dbReference type="Proteomes" id="UP000595857">
    <property type="component" value="Chromosome"/>
</dbReference>
<dbReference type="RefSeq" id="WP_201635704.1">
    <property type="nucleotide sequence ID" value="NZ_CP068046.1"/>
</dbReference>
<accession>A0ABX7C860</accession>
<keyword evidence="3" id="KW-1185">Reference proteome</keyword>
<sequence length="1002" mass="103830">MRFWSTLFILSALAGAAPMAAEGRQAECAPQDRACVKAQLELAAAGGDLAAKIELARLLLDELEQGLNWARAATLLEQVSATGDAWSTSILAGLYLEGKGVPQDGRKVMALLIPQAAKGNVGAVAGLGDLFAKGAGMIAPDLPRAARYFARAAEAGDRHGAYQLALMLLNGEGIAADVPRSVAMFEDLNTPVDPWISIQLGEIYAGGKASPAERAIEYFSQAAETGNAPAMVRLAQMYQSGVGSVQPDASRAMALLEQAASLGDMGGRVNLALMLLADGKARDIDRAVSILEEAAAEDAVWPATILAGLYAQGKVVPLDGVRAKALLQPYADQGVAAALVGLGDIYAKGAGQVAADLPLARRLFTQAADTGDLSAKNRLGFMLLAGEGGRADAKRGLDLLEPVMESGDTWAMLQLADIYAQGIAVPQDANKAIDLYGRAAELGNAAGLSRIGLMFRNGAGGVAANTPLALDYFEQALAADDATGRIQVALMLLEEGSSQDIGRAVDLLDGAAKAGDVWATTILADLLIRGEKVAADGTRALALLQPLAEDENAAALASLGNLYAVGAGEIEADIAKAAGYYEQAAALGEYSAKSRLGMMLVKGEGIQADPVRGLSLLRDVAAIGDGWAKIQLGDVLASGENVPLDAEGAIAAYQAAREAGLPAAAIKLGYLYLSGKGSVSADPVRAASYFSDAADAGEDVGKISLALLMLEGKGVEKDTEQAITLLQEVAARGSGWANGTLGGLFADGRNLTPDFEQARAYSEAALQGGDKGAMLRFGMMLATGPLAPKHRSEGIELVQEAASAQLPGAMVERARLQSMGLMGSDGAKVAEASLLGEIDAGDPAALRLLLQVYRSGGPGLKASVRRAQSLLDAHADLLTTEAVAFETLALRAATPATQESLGQIGSALRGVAPTDLSRAVQMLFWGDKNAYVYALQYGLRDAGLYDGPLSGYLTRQTISAINQVCAQQHIEQICRKGPLTPEVAVELSKYLAQRPVSQAARS</sequence>
<dbReference type="InterPro" id="IPR050767">
    <property type="entry name" value="Sel1_AlgK"/>
</dbReference>
<gene>
    <name evidence="2" type="ORF">JI748_05165</name>
</gene>
<dbReference type="Gene3D" id="1.25.40.10">
    <property type="entry name" value="Tetratricopeptide repeat domain"/>
    <property type="match status" value="3"/>
</dbReference>
<feature type="chain" id="PRO_5047466918" evidence="1">
    <location>
        <begin position="21"/>
        <end position="1002"/>
    </location>
</feature>
<evidence type="ECO:0000256" key="1">
    <source>
        <dbReference type="SAM" id="SignalP"/>
    </source>
</evidence>
<name>A0ABX7C860_9HYPH</name>
<dbReference type="PANTHER" id="PTHR11102">
    <property type="entry name" value="SEL-1-LIKE PROTEIN"/>
    <property type="match status" value="1"/>
</dbReference>
<dbReference type="SMART" id="SM00671">
    <property type="entry name" value="SEL1"/>
    <property type="match status" value="19"/>
</dbReference>
<evidence type="ECO:0000313" key="3">
    <source>
        <dbReference type="Proteomes" id="UP000595857"/>
    </source>
</evidence>
<dbReference type="Pfam" id="PF08238">
    <property type="entry name" value="Sel1"/>
    <property type="match status" value="16"/>
</dbReference>
<protein>
    <submittedName>
        <fullName evidence="2">Sel1 repeat family protein</fullName>
    </submittedName>
</protein>
<feature type="signal peptide" evidence="1">
    <location>
        <begin position="1"/>
        <end position="20"/>
    </location>
</feature>
<keyword evidence="1" id="KW-0732">Signal</keyword>